<dbReference type="Pfam" id="PF03631">
    <property type="entry name" value="Virul_fac_BrkB"/>
    <property type="match status" value="1"/>
</dbReference>
<reference evidence="7 8" key="1">
    <citation type="submission" date="2017-06" db="EMBL/GenBank/DDBJ databases">
        <authorList>
            <person name="Kim H.J."/>
            <person name="Triplett B.A."/>
        </authorList>
    </citation>
    <scope>NUCLEOTIDE SEQUENCE [LARGE SCALE GENOMIC DNA]</scope>
    <source>
        <strain evidence="7 8">DSM 43151</strain>
    </source>
</reference>
<proteinExistence type="predicted"/>
<keyword evidence="4 6" id="KW-1133">Transmembrane helix</keyword>
<gene>
    <name evidence="7" type="ORF">SAMN06264365_101955</name>
</gene>
<keyword evidence="5 6" id="KW-0472">Membrane</keyword>
<evidence type="ECO:0000256" key="5">
    <source>
        <dbReference type="ARBA" id="ARBA00023136"/>
    </source>
</evidence>
<feature type="transmembrane region" description="Helical" evidence="6">
    <location>
        <begin position="73"/>
        <end position="94"/>
    </location>
</feature>
<dbReference type="Proteomes" id="UP000198415">
    <property type="component" value="Unassembled WGS sequence"/>
</dbReference>
<accession>A0A238VBA8</accession>
<dbReference type="InterPro" id="IPR017039">
    <property type="entry name" value="Virul_fac_BrkB"/>
</dbReference>
<dbReference type="AlphaFoldDB" id="A0A238VBA8"/>
<keyword evidence="3 6" id="KW-0812">Transmembrane</keyword>
<feature type="transmembrane region" description="Helical" evidence="6">
    <location>
        <begin position="243"/>
        <end position="264"/>
    </location>
</feature>
<evidence type="ECO:0000256" key="4">
    <source>
        <dbReference type="ARBA" id="ARBA00022989"/>
    </source>
</evidence>
<keyword evidence="2" id="KW-1003">Cell membrane</keyword>
<evidence type="ECO:0000256" key="3">
    <source>
        <dbReference type="ARBA" id="ARBA00022692"/>
    </source>
</evidence>
<dbReference type="PANTHER" id="PTHR30213">
    <property type="entry name" value="INNER MEMBRANE PROTEIN YHJD"/>
    <property type="match status" value="1"/>
</dbReference>
<evidence type="ECO:0000256" key="1">
    <source>
        <dbReference type="ARBA" id="ARBA00004651"/>
    </source>
</evidence>
<evidence type="ECO:0000313" key="7">
    <source>
        <dbReference type="EMBL" id="SNR31481.1"/>
    </source>
</evidence>
<feature type="transmembrane region" description="Helical" evidence="6">
    <location>
        <begin position="127"/>
        <end position="147"/>
    </location>
</feature>
<organism evidence="7 8">
    <name type="scientific">Actinoplanes regularis</name>
    <dbReference type="NCBI Taxonomy" id="52697"/>
    <lineage>
        <taxon>Bacteria</taxon>
        <taxon>Bacillati</taxon>
        <taxon>Actinomycetota</taxon>
        <taxon>Actinomycetes</taxon>
        <taxon>Micromonosporales</taxon>
        <taxon>Micromonosporaceae</taxon>
        <taxon>Actinoplanes</taxon>
    </lineage>
</organism>
<dbReference type="GO" id="GO:0005886">
    <property type="term" value="C:plasma membrane"/>
    <property type="evidence" value="ECO:0007669"/>
    <property type="project" value="UniProtKB-SubCell"/>
</dbReference>
<feature type="transmembrane region" description="Helical" evidence="6">
    <location>
        <begin position="168"/>
        <end position="189"/>
    </location>
</feature>
<comment type="subcellular location">
    <subcellularLocation>
        <location evidence="1">Cell membrane</location>
        <topology evidence="1">Multi-pass membrane protein</topology>
    </subcellularLocation>
</comment>
<evidence type="ECO:0000313" key="8">
    <source>
        <dbReference type="Proteomes" id="UP000198415"/>
    </source>
</evidence>
<dbReference type="EMBL" id="FZNR01000001">
    <property type="protein sequence ID" value="SNR31481.1"/>
    <property type="molecule type" value="Genomic_DNA"/>
</dbReference>
<name>A0A238VBA8_9ACTN</name>
<keyword evidence="8" id="KW-1185">Reference proteome</keyword>
<evidence type="ECO:0000256" key="6">
    <source>
        <dbReference type="SAM" id="Phobius"/>
    </source>
</evidence>
<sequence>MARDHGGHAATFPSAADPVGYGRAVNPIDRAYDAVAARIMAVRYRSRYFDHLCRALLRYDGVQGGRLAAASAYYGFFALFALLLIGYSIFGFLLTSNTELFDLVHDFLRQNLPFLDVQAILDSKKTVGIVGIVGLTFTGIGWVEAIRSSQRLIWGLREQPGYFGIRQVVDLLVLVGVLILLTLTQLAVFGLEKMLDWLAGGGFQTTLSVVSLILTLAVNMLLAAALLAAVPRLRMPARRMAPPVLQVGIGLMLLNTVGKSFVAMVQRNPAYGLVGSAVGALVYLYVFHQLLLFAAAWAATSPHGRVVDLSADDKTVPVGQNLWIRDDRPR</sequence>
<protein>
    <submittedName>
        <fullName evidence="7">Membrane protein</fullName>
    </submittedName>
</protein>
<feature type="transmembrane region" description="Helical" evidence="6">
    <location>
        <begin position="209"/>
        <end position="231"/>
    </location>
</feature>
<evidence type="ECO:0000256" key="2">
    <source>
        <dbReference type="ARBA" id="ARBA00022475"/>
    </source>
</evidence>
<feature type="transmembrane region" description="Helical" evidence="6">
    <location>
        <begin position="270"/>
        <end position="295"/>
    </location>
</feature>
<dbReference type="PANTHER" id="PTHR30213:SF1">
    <property type="entry name" value="INNER MEMBRANE PROTEIN YHJD"/>
    <property type="match status" value="1"/>
</dbReference>